<feature type="transmembrane region" description="Helical" evidence="2">
    <location>
        <begin position="73"/>
        <end position="93"/>
    </location>
</feature>
<proteinExistence type="predicted"/>
<comment type="caution">
    <text evidence="4">The sequence shown here is derived from an EMBL/GenBank/DDBJ whole genome shotgun (WGS) entry which is preliminary data.</text>
</comment>
<protein>
    <submittedName>
        <fullName evidence="4">HPP family protein</fullName>
    </submittedName>
</protein>
<feature type="domain" description="CBS" evidence="3">
    <location>
        <begin position="308"/>
        <end position="365"/>
    </location>
</feature>
<dbReference type="PANTHER" id="PTHR33741:SF5">
    <property type="entry name" value="TRANSMEMBRANE PROTEIN DDB_G0269096-RELATED"/>
    <property type="match status" value="1"/>
</dbReference>
<dbReference type="InterPro" id="IPR046342">
    <property type="entry name" value="CBS_dom_sf"/>
</dbReference>
<keyword evidence="2" id="KW-1133">Transmembrane helix</keyword>
<evidence type="ECO:0000313" key="4">
    <source>
        <dbReference type="EMBL" id="MCT9812240.1"/>
    </source>
</evidence>
<evidence type="ECO:0000313" key="5">
    <source>
        <dbReference type="Proteomes" id="UP001525968"/>
    </source>
</evidence>
<evidence type="ECO:0000256" key="2">
    <source>
        <dbReference type="SAM" id="Phobius"/>
    </source>
</evidence>
<dbReference type="EMBL" id="JAODYH010000007">
    <property type="protein sequence ID" value="MCT9812240.1"/>
    <property type="molecule type" value="Genomic_DNA"/>
</dbReference>
<dbReference type="CDD" id="cd04600">
    <property type="entry name" value="CBS_pair_HPP_assoc"/>
    <property type="match status" value="1"/>
</dbReference>
<dbReference type="Gene3D" id="3.10.580.10">
    <property type="entry name" value="CBS-domain"/>
    <property type="match status" value="1"/>
</dbReference>
<gene>
    <name evidence="4" type="ORF">N0K08_16455</name>
</gene>
<keyword evidence="2" id="KW-0812">Transmembrane</keyword>
<sequence>MRHWLLGLWPQSVGIDGKEALRMTLGVVLGLLVTGFLSRWWAGSGNASWMIASLSASAVLVFGMPASPLAQPWPVLGGTVVAALVSTLCSLLVPDLVWAAALAVGGALAGMLLLRCFHPPGVGMAAFVVLEHSNGLELIVFPVLFNILVLLACAMVYNNATGKPYPQRSRAQRNATGGHFQKSDLDAALENYNQVLDISRSDLEGLLHLAGRAAFQRTLGELRCADIMSTPALAVEADVPLKDAWALMRQKNIKALPVVDGQHQVIGMLSLSDFMRTTALESPEGWGQRLRQLVSTRAKKPQTVSDLMSASAQTAFSSQHVMDLIPLFSSGGHHHLPIVDAELRLAGVITQTDLVRALAAAITPS</sequence>
<dbReference type="InterPro" id="IPR007065">
    <property type="entry name" value="HPP"/>
</dbReference>
<dbReference type="SUPFAM" id="SSF54631">
    <property type="entry name" value="CBS-domain pair"/>
    <property type="match status" value="1"/>
</dbReference>
<dbReference type="PROSITE" id="PS51371">
    <property type="entry name" value="CBS"/>
    <property type="match status" value="2"/>
</dbReference>
<organism evidence="4 5">
    <name type="scientific">Acidovorax bellezanensis</name>
    <dbReference type="NCBI Taxonomy" id="2976702"/>
    <lineage>
        <taxon>Bacteria</taxon>
        <taxon>Pseudomonadati</taxon>
        <taxon>Pseudomonadota</taxon>
        <taxon>Betaproteobacteria</taxon>
        <taxon>Burkholderiales</taxon>
        <taxon>Comamonadaceae</taxon>
        <taxon>Acidovorax</taxon>
    </lineage>
</organism>
<name>A0ABT2PPL8_9BURK</name>
<dbReference type="InterPro" id="IPR000644">
    <property type="entry name" value="CBS_dom"/>
</dbReference>
<feature type="transmembrane region" description="Helical" evidence="2">
    <location>
        <begin position="47"/>
        <end position="66"/>
    </location>
</feature>
<accession>A0ABT2PPL8</accession>
<dbReference type="SMART" id="SM00116">
    <property type="entry name" value="CBS"/>
    <property type="match status" value="2"/>
</dbReference>
<keyword evidence="5" id="KW-1185">Reference proteome</keyword>
<dbReference type="Pfam" id="PF00571">
    <property type="entry name" value="CBS"/>
    <property type="match status" value="2"/>
</dbReference>
<dbReference type="Proteomes" id="UP001525968">
    <property type="component" value="Unassembled WGS sequence"/>
</dbReference>
<reference evidence="4 5" key="1">
    <citation type="submission" date="2022-09" db="EMBL/GenBank/DDBJ databases">
        <title>Draft genome of isolate Be4.</title>
        <authorList>
            <person name="Sanchez-Castro I."/>
            <person name="Martinez-Rodriguez P."/>
            <person name="Descostes M."/>
            <person name="Merroun M."/>
        </authorList>
    </citation>
    <scope>NUCLEOTIDE SEQUENCE [LARGE SCALE GENOMIC DNA]</scope>
    <source>
        <strain evidence="4 5">Be4</strain>
    </source>
</reference>
<feature type="transmembrane region" description="Helical" evidence="2">
    <location>
        <begin position="138"/>
        <end position="157"/>
    </location>
</feature>
<dbReference type="Pfam" id="PF04982">
    <property type="entry name" value="TM_HPP"/>
    <property type="match status" value="1"/>
</dbReference>
<keyword evidence="2" id="KW-0472">Membrane</keyword>
<feature type="transmembrane region" description="Helical" evidence="2">
    <location>
        <begin position="20"/>
        <end position="41"/>
    </location>
</feature>
<feature type="transmembrane region" description="Helical" evidence="2">
    <location>
        <begin position="99"/>
        <end position="117"/>
    </location>
</feature>
<evidence type="ECO:0000256" key="1">
    <source>
        <dbReference type="PROSITE-ProRule" id="PRU00703"/>
    </source>
</evidence>
<feature type="domain" description="CBS" evidence="3">
    <location>
        <begin position="228"/>
        <end position="284"/>
    </location>
</feature>
<dbReference type="InterPro" id="IPR058581">
    <property type="entry name" value="TM_HPP"/>
</dbReference>
<keyword evidence="1" id="KW-0129">CBS domain</keyword>
<dbReference type="RefSeq" id="WP_261501474.1">
    <property type="nucleotide sequence ID" value="NZ_JAODYH010000007.1"/>
</dbReference>
<evidence type="ECO:0000259" key="3">
    <source>
        <dbReference type="PROSITE" id="PS51371"/>
    </source>
</evidence>
<dbReference type="PANTHER" id="PTHR33741">
    <property type="entry name" value="TRANSMEMBRANE PROTEIN DDB_G0269096-RELATED"/>
    <property type="match status" value="1"/>
</dbReference>